<dbReference type="EnsemblMetazoa" id="tetur01g02970.1">
    <property type="protein sequence ID" value="tetur01g02970.1"/>
    <property type="gene ID" value="tetur01g02970"/>
</dbReference>
<accession>T1JQE9</accession>
<sequence>MTTPFLQPNAWLGFDDVHIQVFGFNSWVLTSCCSYD</sequence>
<evidence type="ECO:0000313" key="2">
    <source>
        <dbReference type="Proteomes" id="UP000015104"/>
    </source>
</evidence>
<reference evidence="1" key="2">
    <citation type="submission" date="2015-06" db="UniProtKB">
        <authorList>
            <consortium name="EnsemblMetazoa"/>
        </authorList>
    </citation>
    <scope>IDENTIFICATION</scope>
</reference>
<evidence type="ECO:0000313" key="1">
    <source>
        <dbReference type="EnsemblMetazoa" id="tetur01g02970.1"/>
    </source>
</evidence>
<name>T1JQE9_TETUR</name>
<organism evidence="1 2">
    <name type="scientific">Tetranychus urticae</name>
    <name type="common">Two-spotted spider mite</name>
    <dbReference type="NCBI Taxonomy" id="32264"/>
    <lineage>
        <taxon>Eukaryota</taxon>
        <taxon>Metazoa</taxon>
        <taxon>Ecdysozoa</taxon>
        <taxon>Arthropoda</taxon>
        <taxon>Chelicerata</taxon>
        <taxon>Arachnida</taxon>
        <taxon>Acari</taxon>
        <taxon>Acariformes</taxon>
        <taxon>Trombidiformes</taxon>
        <taxon>Prostigmata</taxon>
        <taxon>Eleutherengona</taxon>
        <taxon>Raphignathae</taxon>
        <taxon>Tetranychoidea</taxon>
        <taxon>Tetranychidae</taxon>
        <taxon>Tetranychus</taxon>
    </lineage>
</organism>
<keyword evidence="2" id="KW-1185">Reference proteome</keyword>
<dbReference type="Proteomes" id="UP000015104">
    <property type="component" value="Unassembled WGS sequence"/>
</dbReference>
<dbReference type="HOGENOM" id="CLU_3360275_0_0_1"/>
<dbReference type="AlphaFoldDB" id="T1JQE9"/>
<protein>
    <submittedName>
        <fullName evidence="1">Uncharacterized protein</fullName>
    </submittedName>
</protein>
<proteinExistence type="predicted"/>
<dbReference type="EMBL" id="CAEY01000437">
    <property type="status" value="NOT_ANNOTATED_CDS"/>
    <property type="molecule type" value="Genomic_DNA"/>
</dbReference>
<reference evidence="2" key="1">
    <citation type="submission" date="2011-08" db="EMBL/GenBank/DDBJ databases">
        <authorList>
            <person name="Rombauts S."/>
        </authorList>
    </citation>
    <scope>NUCLEOTIDE SEQUENCE</scope>
    <source>
        <strain evidence="2">London</strain>
    </source>
</reference>